<evidence type="ECO:0000256" key="1">
    <source>
        <dbReference type="ARBA" id="ARBA00004123"/>
    </source>
</evidence>
<dbReference type="InterPro" id="IPR023780">
    <property type="entry name" value="Chromo_domain"/>
</dbReference>
<dbReference type="PROSITE" id="PS50994">
    <property type="entry name" value="INTEGRASE"/>
    <property type="match status" value="1"/>
</dbReference>
<dbReference type="SMART" id="SM00298">
    <property type="entry name" value="CHROMO"/>
    <property type="match status" value="1"/>
</dbReference>
<dbReference type="GO" id="GO:0015074">
    <property type="term" value="P:DNA integration"/>
    <property type="evidence" value="ECO:0007669"/>
    <property type="project" value="InterPro"/>
</dbReference>
<dbReference type="GO" id="GO:0003676">
    <property type="term" value="F:nucleic acid binding"/>
    <property type="evidence" value="ECO:0007669"/>
    <property type="project" value="InterPro"/>
</dbReference>
<dbReference type="SUPFAM" id="SSF53098">
    <property type="entry name" value="Ribonuclease H-like"/>
    <property type="match status" value="1"/>
</dbReference>
<evidence type="ECO:0000313" key="4">
    <source>
        <dbReference type="EMBL" id="KAK3537690.1"/>
    </source>
</evidence>
<dbReference type="PANTHER" id="PTHR37984:SF5">
    <property type="entry name" value="PROTEIN NYNRIN-LIKE"/>
    <property type="match status" value="1"/>
</dbReference>
<dbReference type="AlphaFoldDB" id="A0AAE0QZU2"/>
<dbReference type="Gene3D" id="3.30.420.10">
    <property type="entry name" value="Ribonuclease H-like superfamily/Ribonuclease H"/>
    <property type="match status" value="1"/>
</dbReference>
<dbReference type="GO" id="GO:0005634">
    <property type="term" value="C:nucleus"/>
    <property type="evidence" value="ECO:0007669"/>
    <property type="project" value="UniProtKB-SubCell"/>
</dbReference>
<dbReference type="EMBL" id="JAUCMX010000008">
    <property type="protein sequence ID" value="KAK3537690.1"/>
    <property type="molecule type" value="Genomic_DNA"/>
</dbReference>
<dbReference type="SUPFAM" id="SSF54160">
    <property type="entry name" value="Chromo domain-like"/>
    <property type="match status" value="1"/>
</dbReference>
<dbReference type="Gene3D" id="2.40.50.40">
    <property type="match status" value="1"/>
</dbReference>
<comment type="caution">
    <text evidence="4">The sequence shown here is derived from an EMBL/GenBank/DDBJ whole genome shotgun (WGS) entry which is preliminary data.</text>
</comment>
<name>A0AAE0QZU2_9TELE</name>
<dbReference type="InterPro" id="IPR050951">
    <property type="entry name" value="Retrovirus_Pol_polyprotein"/>
</dbReference>
<dbReference type="InterPro" id="IPR012337">
    <property type="entry name" value="RNaseH-like_sf"/>
</dbReference>
<proteinExistence type="predicted"/>
<gene>
    <name evidence="4" type="ORF">QTP70_017907</name>
</gene>
<dbReference type="PROSITE" id="PS50013">
    <property type="entry name" value="CHROMO_2"/>
    <property type="match status" value="1"/>
</dbReference>
<feature type="domain" description="Integrase catalytic" evidence="3">
    <location>
        <begin position="15"/>
        <end position="191"/>
    </location>
</feature>
<feature type="non-terminal residue" evidence="4">
    <location>
        <position position="1"/>
    </location>
</feature>
<dbReference type="InterPro" id="IPR001584">
    <property type="entry name" value="Integrase_cat-core"/>
</dbReference>
<accession>A0AAE0QZU2</accession>
<feature type="domain" description="Chromo" evidence="2">
    <location>
        <begin position="240"/>
        <end position="298"/>
    </location>
</feature>
<keyword evidence="5" id="KW-1185">Reference proteome</keyword>
<dbReference type="InterPro" id="IPR036397">
    <property type="entry name" value="RNaseH_sf"/>
</dbReference>
<dbReference type="Pfam" id="PF00665">
    <property type="entry name" value="rve"/>
    <property type="match status" value="1"/>
</dbReference>
<evidence type="ECO:0000313" key="5">
    <source>
        <dbReference type="Proteomes" id="UP001274896"/>
    </source>
</evidence>
<dbReference type="InterPro" id="IPR000953">
    <property type="entry name" value="Chromo/chromo_shadow_dom"/>
</dbReference>
<comment type="subcellular location">
    <subcellularLocation>
        <location evidence="1">Nucleus</location>
    </subcellularLocation>
</comment>
<sequence length="298" mass="33922">VDASSCGIKAVFSQRHGNPGRVYPCAFFFRKLTAAEANYDVGYTTILVAIDRFSKSCRLVPLKALPTTMETATTLFHHIFRTYGLPKDIVTDRGPQFTSRVWKAFCTHLGINVSISSGYHPQSKGQRERLNQEISRCLRSYCCRKQQHWTPTVPMVLRYLTWMTGPVTVKRCGRVRMSACNMPYDVRECRQIAIKAHNPDSRISPTFHVSLLKPALPHQNGTTTESEPPPPLEIDGAPAYRVSSLLNSHRQGNRLQYLVDWEGYGPEERSWVNADDILDPSLVEDFHRLHPNWLAPWP</sequence>
<dbReference type="Proteomes" id="UP001274896">
    <property type="component" value="Unassembled WGS sequence"/>
</dbReference>
<dbReference type="InterPro" id="IPR016197">
    <property type="entry name" value="Chromo-like_dom_sf"/>
</dbReference>
<dbReference type="PANTHER" id="PTHR37984">
    <property type="entry name" value="PROTEIN CBG26694"/>
    <property type="match status" value="1"/>
</dbReference>
<protein>
    <submittedName>
        <fullName evidence="4">Uncharacterized protein</fullName>
    </submittedName>
</protein>
<organism evidence="4 5">
    <name type="scientific">Hemibagrus guttatus</name>
    <dbReference type="NCBI Taxonomy" id="175788"/>
    <lineage>
        <taxon>Eukaryota</taxon>
        <taxon>Metazoa</taxon>
        <taxon>Chordata</taxon>
        <taxon>Craniata</taxon>
        <taxon>Vertebrata</taxon>
        <taxon>Euteleostomi</taxon>
        <taxon>Actinopterygii</taxon>
        <taxon>Neopterygii</taxon>
        <taxon>Teleostei</taxon>
        <taxon>Ostariophysi</taxon>
        <taxon>Siluriformes</taxon>
        <taxon>Bagridae</taxon>
        <taxon>Hemibagrus</taxon>
    </lineage>
</organism>
<evidence type="ECO:0000259" key="3">
    <source>
        <dbReference type="PROSITE" id="PS50994"/>
    </source>
</evidence>
<reference evidence="4" key="1">
    <citation type="submission" date="2023-06" db="EMBL/GenBank/DDBJ databases">
        <title>Male Hemibagrus guttatus genome.</title>
        <authorList>
            <person name="Bian C."/>
        </authorList>
    </citation>
    <scope>NUCLEOTIDE SEQUENCE</scope>
    <source>
        <strain evidence="4">Male_cb2023</strain>
        <tissue evidence="4">Muscle</tissue>
    </source>
</reference>
<dbReference type="Pfam" id="PF00385">
    <property type="entry name" value="Chromo"/>
    <property type="match status" value="1"/>
</dbReference>
<evidence type="ECO:0000259" key="2">
    <source>
        <dbReference type="PROSITE" id="PS50013"/>
    </source>
</evidence>